<keyword evidence="9" id="KW-0539">Nucleus</keyword>
<accession>A0ABM1A4Q6</accession>
<evidence type="ECO:0000256" key="3">
    <source>
        <dbReference type="ARBA" id="ARBA00022771"/>
    </source>
</evidence>
<dbReference type="PANTHER" id="PTHR45805">
    <property type="entry name" value="NUCLEAR HORMONE RECEPTOR HR3-RELATED"/>
    <property type="match status" value="1"/>
</dbReference>
<feature type="region of interest" description="Disordered" evidence="10">
    <location>
        <begin position="688"/>
        <end position="717"/>
    </location>
</feature>
<keyword evidence="7" id="KW-0804">Transcription</keyword>
<sequence>MSQEHSALEGSKSNLATTQDWPSIQDECSEDSRVISNTSSEAVRGVQVQTVKEKKLFQGPSSHVKEKQNVKDICNQGFFLAKQSPFLSSVPSVFQVKFGFVKKNDGRHGTEVKNILFGSDENSKAPLQQKHTNMEPGKRSRDTDSFDVDRELEMKKCYPADQQMEREDREVMSLVKKEPMEESPDLISEQPSLHHVASCRGGHGPIKDINRRPSEPFGDNSQLSAVSCKANESSPRLHSSPKSSSGSLSSMDFCQEQPDSSTGTCEQLKEKNECVVLCQVCDDLAAGFYCGAYICEACKKFFIRASKLECPRYVCLRQKNCIITKESRVHCQFCRYQKCLQLNMRYAKEGLKGSGKAGVQEIPCRVCSAPSSGFHFGALTCEGCKGFFRRMVKEREACAYKCSKDGNCEVNAMTRNMCKACRYHKCLQIGMSVEGSRIGRQPNAVKHAISIEAKKLVALKTEPGTNSGDNSSNFNFDSVMLDPYSQSDVDENLPSLQISQESSSYDVSPSSLSSHGSEGRMQQKSVSVFTGSKVRDEPHMRDQDSRSAYFTDSSSNTSDSRSQNAPQESTTLPLYTEEKVPSAFYGKRSASEMSSTGPYQTMPGSYNEQEESLDLSFSSSFQKKLSTTHNVDPSVSPHRVSPFQKPVLTHPDSRMTSLCDQRLRSASFDLRGAATSYDLHVQPSSEFRSMSGNGDMDLQFPHSQTSPYGSPSPSLSRPCRYTPRPCDYRVMPQSSPHSHMNSESPLPTMPPTQGHPQYFEPQRSPFSAPDVQLNDASGHHHHHQTHQILIPPSQRSPSPYVDNAADHQKVFSREPENAETSWQFRAISTSPSPKCVDGWSHRVGRRGSSSSQGTRSLTPSPARSGTSMKTPVPTSGRQSANLEKEQRVQEQSPVAGARESPSLSRKLETPVSIDSVTAEDAKKSMSLGAVELTHICMLDRAKSDIYEPELFKDVESGWDRSMEHFDFHAKCIVRFAKKICGFRSLDINDQVLLLRMATYSLVLLNHSRGYDVATGFYTYFNFTKKEQTRLRELFPDFEVLHSHFAHAGIVAKCLGITDMEYAYLSCLLLLNDELPDLAKAEEVKELRVRFMGSFQDYEIDNFPNGSLRFGEMMLRLTEYYQFSMQHNTAVGNILSKHPHLAVPQLYAEMYAS</sequence>
<dbReference type="InterPro" id="IPR013088">
    <property type="entry name" value="Znf_NHR/GATA"/>
</dbReference>
<evidence type="ECO:0000256" key="7">
    <source>
        <dbReference type="ARBA" id="ARBA00023163"/>
    </source>
</evidence>
<evidence type="ECO:0000313" key="14">
    <source>
        <dbReference type="RefSeq" id="XP_005103360.2"/>
    </source>
</evidence>
<evidence type="ECO:0000256" key="2">
    <source>
        <dbReference type="ARBA" id="ARBA00022723"/>
    </source>
</evidence>
<feature type="region of interest" description="Disordered" evidence="10">
    <location>
        <begin position="731"/>
        <end position="909"/>
    </location>
</feature>
<feature type="compositionally biased region" description="Low complexity" evidence="10">
    <location>
        <begin position="846"/>
        <end position="856"/>
    </location>
</feature>
<feature type="domain" description="Nuclear receptor" evidence="11">
    <location>
        <begin position="361"/>
        <end position="438"/>
    </location>
</feature>
<dbReference type="CDD" id="cd07179">
    <property type="entry name" value="2DBD_NR_DBD2"/>
    <property type="match status" value="1"/>
</dbReference>
<feature type="compositionally biased region" description="Basic and acidic residues" evidence="10">
    <location>
        <begin position="804"/>
        <end position="816"/>
    </location>
</feature>
<evidence type="ECO:0000256" key="5">
    <source>
        <dbReference type="ARBA" id="ARBA00023015"/>
    </source>
</evidence>
<keyword evidence="4" id="KW-0862">Zinc</keyword>
<feature type="compositionally biased region" description="Basic and acidic residues" evidence="10">
    <location>
        <begin position="205"/>
        <end position="214"/>
    </location>
</feature>
<feature type="compositionally biased region" description="Polar residues" evidence="10">
    <location>
        <begin position="818"/>
        <end position="832"/>
    </location>
</feature>
<dbReference type="GeneID" id="101857659"/>
<feature type="compositionally biased region" description="Polar residues" evidence="10">
    <location>
        <begin position="563"/>
        <end position="573"/>
    </location>
</feature>
<feature type="domain" description="Nuclear receptor" evidence="11">
    <location>
        <begin position="275"/>
        <end position="351"/>
    </location>
</feature>
<dbReference type="SUPFAM" id="SSF57716">
    <property type="entry name" value="Glucocorticoid receptor-like (DNA-binding domain)"/>
    <property type="match status" value="2"/>
</dbReference>
<dbReference type="Gene3D" id="1.10.565.10">
    <property type="entry name" value="Retinoid X Receptor"/>
    <property type="match status" value="1"/>
</dbReference>
<dbReference type="InterPro" id="IPR000536">
    <property type="entry name" value="Nucl_hrmn_rcpt_lig-bd"/>
</dbReference>
<dbReference type="Proteomes" id="UP000694888">
    <property type="component" value="Unplaced"/>
</dbReference>
<keyword evidence="8" id="KW-0675">Receptor</keyword>
<feature type="compositionally biased region" description="Polar residues" evidence="10">
    <location>
        <begin position="732"/>
        <end position="745"/>
    </location>
</feature>
<gene>
    <name evidence="14 15" type="primary">LOC101857659</name>
</gene>
<evidence type="ECO:0000313" key="15">
    <source>
        <dbReference type="RefSeq" id="XP_012940803.1"/>
    </source>
</evidence>
<dbReference type="InterPro" id="IPR035500">
    <property type="entry name" value="NHR-like_dom_sf"/>
</dbReference>
<evidence type="ECO:0000256" key="8">
    <source>
        <dbReference type="ARBA" id="ARBA00023170"/>
    </source>
</evidence>
<protein>
    <submittedName>
        <fullName evidence="14 15">Uncharacterized protein LOC101857659</fullName>
    </submittedName>
</protein>
<dbReference type="PANTHER" id="PTHR45805:SF2">
    <property type="entry name" value="NUCLEAR HORMONE RECEPTOR HR3-RELATED"/>
    <property type="match status" value="1"/>
</dbReference>
<feature type="compositionally biased region" description="Polar residues" evidence="10">
    <location>
        <begin position="701"/>
        <end position="715"/>
    </location>
</feature>
<dbReference type="PROSITE" id="PS00031">
    <property type="entry name" value="NUCLEAR_REC_DBD_1"/>
    <property type="match status" value="1"/>
</dbReference>
<feature type="compositionally biased region" description="Polar residues" evidence="10">
    <location>
        <begin position="857"/>
        <end position="881"/>
    </location>
</feature>
<keyword evidence="5" id="KW-0805">Transcription regulation</keyword>
<feature type="compositionally biased region" description="Low complexity" evidence="10">
    <location>
        <begin position="233"/>
        <end position="250"/>
    </location>
</feature>
<keyword evidence="3" id="KW-0863">Zinc-finger</keyword>
<dbReference type="SUPFAM" id="SSF48508">
    <property type="entry name" value="Nuclear receptor ligand-binding domain"/>
    <property type="match status" value="1"/>
</dbReference>
<evidence type="ECO:0000259" key="12">
    <source>
        <dbReference type="PROSITE" id="PS51843"/>
    </source>
</evidence>
<feature type="domain" description="NR LBD" evidence="12">
    <location>
        <begin position="930"/>
        <end position="1152"/>
    </location>
</feature>
<keyword evidence="13" id="KW-1185">Reference proteome</keyword>
<evidence type="ECO:0000256" key="4">
    <source>
        <dbReference type="ARBA" id="ARBA00022833"/>
    </source>
</evidence>
<feature type="compositionally biased region" description="Low complexity" evidence="10">
    <location>
        <begin position="551"/>
        <end position="562"/>
    </location>
</feature>
<keyword evidence="6" id="KW-0238">DNA-binding</keyword>
<reference evidence="14 15" key="1">
    <citation type="submission" date="2025-05" db="UniProtKB">
        <authorList>
            <consortium name="RefSeq"/>
        </authorList>
    </citation>
    <scope>IDENTIFICATION</scope>
</reference>
<feature type="region of interest" description="Disordered" evidence="10">
    <location>
        <begin position="1"/>
        <end position="42"/>
    </location>
</feature>
<evidence type="ECO:0000256" key="10">
    <source>
        <dbReference type="SAM" id="MobiDB-lite"/>
    </source>
</evidence>
<feature type="compositionally biased region" description="Polar residues" evidence="10">
    <location>
        <begin position="1"/>
        <end position="22"/>
    </location>
</feature>
<name>A0ABM1A4Q6_APLCA</name>
<evidence type="ECO:0000313" key="13">
    <source>
        <dbReference type="Proteomes" id="UP000694888"/>
    </source>
</evidence>
<proteinExistence type="predicted"/>
<feature type="region of interest" description="Disordered" evidence="10">
    <location>
        <begin position="628"/>
        <end position="649"/>
    </location>
</feature>
<evidence type="ECO:0000256" key="1">
    <source>
        <dbReference type="ARBA" id="ARBA00004123"/>
    </source>
</evidence>
<feature type="compositionally biased region" description="Basic and acidic residues" evidence="10">
    <location>
        <begin position="132"/>
        <end position="148"/>
    </location>
</feature>
<feature type="compositionally biased region" description="Low complexity" evidence="10">
    <location>
        <begin position="499"/>
        <end position="516"/>
    </location>
</feature>
<dbReference type="SMART" id="SM00399">
    <property type="entry name" value="ZnF_C4"/>
    <property type="match status" value="2"/>
</dbReference>
<dbReference type="RefSeq" id="XP_005103360.2">
    <property type="nucleotide sequence ID" value="XM_005103303.3"/>
</dbReference>
<feature type="region of interest" description="Disordered" evidence="10">
    <location>
        <begin position="498"/>
        <end position="574"/>
    </location>
</feature>
<feature type="compositionally biased region" description="Basic and acidic residues" evidence="10">
    <location>
        <begin position="533"/>
        <end position="545"/>
    </location>
</feature>
<evidence type="ECO:0000256" key="6">
    <source>
        <dbReference type="ARBA" id="ARBA00023125"/>
    </source>
</evidence>
<dbReference type="RefSeq" id="XP_012940803.1">
    <property type="nucleotide sequence ID" value="XM_013085349.2"/>
</dbReference>
<dbReference type="Pfam" id="PF00104">
    <property type="entry name" value="Hormone_recep"/>
    <property type="match status" value="1"/>
</dbReference>
<feature type="region of interest" description="Disordered" evidence="10">
    <location>
        <begin position="178"/>
        <end position="255"/>
    </location>
</feature>
<feature type="compositionally biased region" description="Polar residues" evidence="10">
    <location>
        <begin position="520"/>
        <end position="530"/>
    </location>
</feature>
<dbReference type="InterPro" id="IPR001628">
    <property type="entry name" value="Znf_hrmn_rcpt"/>
</dbReference>
<dbReference type="PROSITE" id="PS51030">
    <property type="entry name" value="NUCLEAR_REC_DBD_2"/>
    <property type="match status" value="2"/>
</dbReference>
<feature type="region of interest" description="Disordered" evidence="10">
    <location>
        <begin position="119"/>
        <end position="148"/>
    </location>
</feature>
<keyword evidence="2" id="KW-0479">Metal-binding</keyword>
<organism evidence="13 15">
    <name type="scientific">Aplysia californica</name>
    <name type="common">California sea hare</name>
    <dbReference type="NCBI Taxonomy" id="6500"/>
    <lineage>
        <taxon>Eukaryota</taxon>
        <taxon>Metazoa</taxon>
        <taxon>Spiralia</taxon>
        <taxon>Lophotrochozoa</taxon>
        <taxon>Mollusca</taxon>
        <taxon>Gastropoda</taxon>
        <taxon>Heterobranchia</taxon>
        <taxon>Euthyneura</taxon>
        <taxon>Tectipleura</taxon>
        <taxon>Aplysiida</taxon>
        <taxon>Aplysioidea</taxon>
        <taxon>Aplysiidae</taxon>
        <taxon>Aplysia</taxon>
    </lineage>
</organism>
<evidence type="ECO:0000259" key="11">
    <source>
        <dbReference type="PROSITE" id="PS51030"/>
    </source>
</evidence>
<evidence type="ECO:0000256" key="9">
    <source>
        <dbReference type="ARBA" id="ARBA00023242"/>
    </source>
</evidence>
<dbReference type="SMART" id="SM00430">
    <property type="entry name" value="HOLI"/>
    <property type="match status" value="1"/>
</dbReference>
<comment type="subcellular location">
    <subcellularLocation>
        <location evidence="1">Nucleus</location>
    </subcellularLocation>
</comment>
<dbReference type="PRINTS" id="PR00047">
    <property type="entry name" value="STROIDFINGER"/>
</dbReference>
<dbReference type="Pfam" id="PF00105">
    <property type="entry name" value="zf-C4"/>
    <property type="match status" value="2"/>
</dbReference>
<dbReference type="PROSITE" id="PS51843">
    <property type="entry name" value="NR_LBD"/>
    <property type="match status" value="1"/>
</dbReference>
<dbReference type="Gene3D" id="3.30.50.10">
    <property type="entry name" value="Erythroid Transcription Factor GATA-1, subunit A"/>
    <property type="match status" value="2"/>
</dbReference>